<gene>
    <name evidence="1" type="ORF">QE152_g31149</name>
</gene>
<accession>A0AAW1JB68</accession>
<dbReference type="AlphaFoldDB" id="A0AAW1JB68"/>
<evidence type="ECO:0000313" key="1">
    <source>
        <dbReference type="EMBL" id="KAK9700588.1"/>
    </source>
</evidence>
<evidence type="ECO:0000313" key="2">
    <source>
        <dbReference type="Proteomes" id="UP001458880"/>
    </source>
</evidence>
<sequence>MAYRHRYHDHLHLARPRGRTHGVSKRRSDPMSGCLSLDMSSDNACAVRQMSLFAIGAAVRKREFEHRIGPVIIIIPASFATHGDSPYRYVPLFWQNQCIEPRVLDSQIKKKQKVKRSVTQSI</sequence>
<dbReference type="Proteomes" id="UP001458880">
    <property type="component" value="Unassembled WGS sequence"/>
</dbReference>
<name>A0AAW1JB68_POPJA</name>
<keyword evidence="2" id="KW-1185">Reference proteome</keyword>
<reference evidence="1 2" key="1">
    <citation type="journal article" date="2024" name="BMC Genomics">
        <title>De novo assembly and annotation of Popillia japonica's genome with initial clues to its potential as an invasive pest.</title>
        <authorList>
            <person name="Cucini C."/>
            <person name="Boschi S."/>
            <person name="Funari R."/>
            <person name="Cardaioli E."/>
            <person name="Iannotti N."/>
            <person name="Marturano G."/>
            <person name="Paoli F."/>
            <person name="Bruttini M."/>
            <person name="Carapelli A."/>
            <person name="Frati F."/>
            <person name="Nardi F."/>
        </authorList>
    </citation>
    <scope>NUCLEOTIDE SEQUENCE [LARGE SCALE GENOMIC DNA]</scope>
    <source>
        <strain evidence="1">DMR45628</strain>
    </source>
</reference>
<organism evidence="1 2">
    <name type="scientific">Popillia japonica</name>
    <name type="common">Japanese beetle</name>
    <dbReference type="NCBI Taxonomy" id="7064"/>
    <lineage>
        <taxon>Eukaryota</taxon>
        <taxon>Metazoa</taxon>
        <taxon>Ecdysozoa</taxon>
        <taxon>Arthropoda</taxon>
        <taxon>Hexapoda</taxon>
        <taxon>Insecta</taxon>
        <taxon>Pterygota</taxon>
        <taxon>Neoptera</taxon>
        <taxon>Endopterygota</taxon>
        <taxon>Coleoptera</taxon>
        <taxon>Polyphaga</taxon>
        <taxon>Scarabaeiformia</taxon>
        <taxon>Scarabaeidae</taxon>
        <taxon>Rutelinae</taxon>
        <taxon>Popillia</taxon>
    </lineage>
</organism>
<comment type="caution">
    <text evidence="1">The sequence shown here is derived from an EMBL/GenBank/DDBJ whole genome shotgun (WGS) entry which is preliminary data.</text>
</comment>
<protein>
    <submittedName>
        <fullName evidence="1">Uncharacterized protein</fullName>
    </submittedName>
</protein>
<dbReference type="EMBL" id="JASPKY010000434">
    <property type="protein sequence ID" value="KAK9700588.1"/>
    <property type="molecule type" value="Genomic_DNA"/>
</dbReference>
<proteinExistence type="predicted"/>